<proteinExistence type="predicted"/>
<organism evidence="1 2">
    <name type="scientific">Peptoniphilus indolicus</name>
    <dbReference type="NCBI Taxonomy" id="33030"/>
    <lineage>
        <taxon>Bacteria</taxon>
        <taxon>Bacillati</taxon>
        <taxon>Bacillota</taxon>
        <taxon>Tissierellia</taxon>
        <taxon>Tissierellales</taxon>
        <taxon>Peptoniphilaceae</taxon>
        <taxon>Peptoniphilus</taxon>
    </lineage>
</organism>
<accession>A0A379DDY0</accession>
<dbReference type="PANTHER" id="PTHR34071">
    <property type="entry name" value="5-NITROIMIDAZOLE ANTIBIOTICS RESISTANCE PROTEIN, NIMA-FAMILY-RELATED PROTEIN-RELATED"/>
    <property type="match status" value="1"/>
</dbReference>
<dbReference type="InterPro" id="IPR007396">
    <property type="entry name" value="TR_PAI2-type"/>
</dbReference>
<dbReference type="Gene3D" id="2.30.110.10">
    <property type="entry name" value="Electron Transport, Fmn-binding Protein, Chain A"/>
    <property type="match status" value="1"/>
</dbReference>
<dbReference type="RefSeq" id="WP_004821109.1">
    <property type="nucleotide sequence ID" value="NZ_UGTH01000001.1"/>
</dbReference>
<reference evidence="1 2" key="1">
    <citation type="submission" date="2018-06" db="EMBL/GenBank/DDBJ databases">
        <authorList>
            <consortium name="Pathogen Informatics"/>
            <person name="Doyle S."/>
        </authorList>
    </citation>
    <scope>NUCLEOTIDE SEQUENCE [LARGE SCALE GENOMIC DNA]</scope>
    <source>
        <strain evidence="1 2">NCTC11088</strain>
    </source>
</reference>
<protein>
    <submittedName>
        <fullName evidence="1">Predicted flavin-nucleotide-binding protein</fullName>
    </submittedName>
</protein>
<dbReference type="AlphaFoldDB" id="A0A379DDY0"/>
<gene>
    <name evidence="1" type="ORF">NCTC11088_01604</name>
</gene>
<dbReference type="InterPro" id="IPR012349">
    <property type="entry name" value="Split_barrel_FMN-bd"/>
</dbReference>
<dbReference type="Proteomes" id="UP000254777">
    <property type="component" value="Unassembled WGS sequence"/>
</dbReference>
<dbReference type="EMBL" id="UGTH01000001">
    <property type="protein sequence ID" value="SUB75801.1"/>
    <property type="molecule type" value="Genomic_DNA"/>
</dbReference>
<dbReference type="PANTHER" id="PTHR34071:SF2">
    <property type="entry name" value="FLAVIN-NUCLEOTIDE-BINDING PROTEIN"/>
    <property type="match status" value="1"/>
</dbReference>
<sequence>MRRKDREQDTNFGLNVIDNTNFGVMTLKKNGYSLPLTFSRDENTLYFHCAMQGQKVDYIEDGDLVRIVFVSQSETPREYTPQSMRDIIKNGGNTSGKIFTIEYKSAIVEGKIYNVEDEKEKIHSLKILCERLEPDMMEFFDHAIERSLKVTKVYKIEIDEIEAKAKEVVKM</sequence>
<name>A0A379DDY0_9FIRM</name>
<dbReference type="SUPFAM" id="SSF50475">
    <property type="entry name" value="FMN-binding split barrel"/>
    <property type="match status" value="1"/>
</dbReference>
<evidence type="ECO:0000313" key="1">
    <source>
        <dbReference type="EMBL" id="SUB75801.1"/>
    </source>
</evidence>
<dbReference type="Pfam" id="PF04299">
    <property type="entry name" value="FMN_bind_2"/>
    <property type="match status" value="1"/>
</dbReference>
<evidence type="ECO:0000313" key="2">
    <source>
        <dbReference type="Proteomes" id="UP000254777"/>
    </source>
</evidence>